<gene>
    <name evidence="2" type="ORF">KK1_031579</name>
</gene>
<proteinExistence type="predicted"/>
<dbReference type="Proteomes" id="UP000075243">
    <property type="component" value="Unassembled WGS sequence"/>
</dbReference>
<dbReference type="InterPro" id="IPR007321">
    <property type="entry name" value="Transposase_28"/>
</dbReference>
<dbReference type="AlphaFoldDB" id="A0A151RW92"/>
<protein>
    <recommendedName>
        <fullName evidence="1">Transposase (putative) gypsy type domain-containing protein</fullName>
    </recommendedName>
</protein>
<organism evidence="2 3">
    <name type="scientific">Cajanus cajan</name>
    <name type="common">Pigeon pea</name>
    <name type="synonym">Cajanus indicus</name>
    <dbReference type="NCBI Taxonomy" id="3821"/>
    <lineage>
        <taxon>Eukaryota</taxon>
        <taxon>Viridiplantae</taxon>
        <taxon>Streptophyta</taxon>
        <taxon>Embryophyta</taxon>
        <taxon>Tracheophyta</taxon>
        <taxon>Spermatophyta</taxon>
        <taxon>Magnoliopsida</taxon>
        <taxon>eudicotyledons</taxon>
        <taxon>Gunneridae</taxon>
        <taxon>Pentapetalae</taxon>
        <taxon>rosids</taxon>
        <taxon>fabids</taxon>
        <taxon>Fabales</taxon>
        <taxon>Fabaceae</taxon>
        <taxon>Papilionoideae</taxon>
        <taxon>50 kb inversion clade</taxon>
        <taxon>NPAAA clade</taxon>
        <taxon>indigoferoid/millettioid clade</taxon>
        <taxon>Phaseoleae</taxon>
        <taxon>Cajanus</taxon>
    </lineage>
</organism>
<evidence type="ECO:0000313" key="2">
    <source>
        <dbReference type="EMBL" id="KYP46806.1"/>
    </source>
</evidence>
<feature type="domain" description="Transposase (putative) gypsy type" evidence="1">
    <location>
        <begin position="20"/>
        <end position="78"/>
    </location>
</feature>
<dbReference type="Gramene" id="C.cajan_30011.t">
    <property type="protein sequence ID" value="C.cajan_30011.t.cds1"/>
    <property type="gene ID" value="C.cajan_30011"/>
</dbReference>
<evidence type="ECO:0000313" key="3">
    <source>
        <dbReference type="Proteomes" id="UP000075243"/>
    </source>
</evidence>
<sequence>MGGPSDPPFFYVYQCLFRDLGVCLPFSQFECDFLNFINSAPCQLHPNSWGFLRDFQVLCSALGIEVSLPVFLHFCQLKMGVPPYGLMSLSGSKAGGLFSLYSQSYKNFKQEFFRVALVDVNPLEDGVFYFGGLPKFPFYWRPALARFHGVGNLQLSALESAAIANLEALPCPLDCKLVLSLTNSAYKERSLETEYLVLFRCLGFVTVSVTDVSDFLCSQA</sequence>
<dbReference type="PANTHER" id="PTHR31099">
    <property type="entry name" value="OS06G0165300 PROTEIN"/>
    <property type="match status" value="1"/>
</dbReference>
<dbReference type="PANTHER" id="PTHR31099:SF49">
    <property type="entry name" value="MYOSIN HEAVY CHAIN-LIKE PROTEIN"/>
    <property type="match status" value="1"/>
</dbReference>
<evidence type="ECO:0000259" key="1">
    <source>
        <dbReference type="Pfam" id="PF04195"/>
    </source>
</evidence>
<keyword evidence="3" id="KW-1185">Reference proteome</keyword>
<dbReference type="EMBL" id="KQ483546">
    <property type="protein sequence ID" value="KYP46806.1"/>
    <property type="molecule type" value="Genomic_DNA"/>
</dbReference>
<reference evidence="2" key="1">
    <citation type="journal article" date="2012" name="Nat. Biotechnol.">
        <title>Draft genome sequence of pigeonpea (Cajanus cajan), an orphan legume crop of resource-poor farmers.</title>
        <authorList>
            <person name="Varshney R.K."/>
            <person name="Chen W."/>
            <person name="Li Y."/>
            <person name="Bharti A.K."/>
            <person name="Saxena R.K."/>
            <person name="Schlueter J.A."/>
            <person name="Donoghue M.T."/>
            <person name="Azam S."/>
            <person name="Fan G."/>
            <person name="Whaley A.M."/>
            <person name="Farmer A.D."/>
            <person name="Sheridan J."/>
            <person name="Iwata A."/>
            <person name="Tuteja R."/>
            <person name="Penmetsa R.V."/>
            <person name="Wu W."/>
            <person name="Upadhyaya H.D."/>
            <person name="Yang S.P."/>
            <person name="Shah T."/>
            <person name="Saxena K.B."/>
            <person name="Michael T."/>
            <person name="McCombie W.R."/>
            <person name="Yang B."/>
            <person name="Zhang G."/>
            <person name="Yang H."/>
            <person name="Wang J."/>
            <person name="Spillane C."/>
            <person name="Cook D.R."/>
            <person name="May G.D."/>
            <person name="Xu X."/>
            <person name="Jackson S.A."/>
        </authorList>
    </citation>
    <scope>NUCLEOTIDE SEQUENCE [LARGE SCALE GENOMIC DNA]</scope>
</reference>
<name>A0A151RW92_CAJCA</name>
<accession>A0A151RW92</accession>
<dbReference type="Pfam" id="PF04195">
    <property type="entry name" value="Transposase_28"/>
    <property type="match status" value="1"/>
</dbReference>